<sequence length="50" mass="5729">MADYRFYRGLVQNGGNKLFSLMIGLNSCIFIRNLFPAEGNSDHETRYARA</sequence>
<dbReference type="AlphaFoldDB" id="U4LNE3"/>
<dbReference type="EMBL" id="HF936162">
    <property type="protein sequence ID" value="CCX33676.1"/>
    <property type="molecule type" value="Genomic_DNA"/>
</dbReference>
<organism evidence="1 2">
    <name type="scientific">Pyronema omphalodes (strain CBS 100304)</name>
    <name type="common">Pyronema confluens</name>
    <dbReference type="NCBI Taxonomy" id="1076935"/>
    <lineage>
        <taxon>Eukaryota</taxon>
        <taxon>Fungi</taxon>
        <taxon>Dikarya</taxon>
        <taxon>Ascomycota</taxon>
        <taxon>Pezizomycotina</taxon>
        <taxon>Pezizomycetes</taxon>
        <taxon>Pezizales</taxon>
        <taxon>Pyronemataceae</taxon>
        <taxon>Pyronema</taxon>
    </lineage>
</organism>
<name>U4LNE3_PYROM</name>
<protein>
    <submittedName>
        <fullName evidence="1">Uncharacterized protein</fullName>
    </submittedName>
</protein>
<accession>U4LNE3</accession>
<proteinExistence type="predicted"/>
<evidence type="ECO:0000313" key="1">
    <source>
        <dbReference type="EMBL" id="CCX33676.1"/>
    </source>
</evidence>
<gene>
    <name evidence="1" type="ORF">PCON_01614</name>
</gene>
<keyword evidence="2" id="KW-1185">Reference proteome</keyword>
<dbReference type="Proteomes" id="UP000018144">
    <property type="component" value="Unassembled WGS sequence"/>
</dbReference>
<reference evidence="1 2" key="1">
    <citation type="journal article" date="2013" name="PLoS Genet.">
        <title>The genome and development-dependent transcriptomes of Pyronema confluens: a window into fungal evolution.</title>
        <authorList>
            <person name="Traeger S."/>
            <person name="Altegoer F."/>
            <person name="Freitag M."/>
            <person name="Gabaldon T."/>
            <person name="Kempken F."/>
            <person name="Kumar A."/>
            <person name="Marcet-Houben M."/>
            <person name="Poggeler S."/>
            <person name="Stajich J.E."/>
            <person name="Nowrousian M."/>
        </authorList>
    </citation>
    <scope>NUCLEOTIDE SEQUENCE [LARGE SCALE GENOMIC DNA]</scope>
    <source>
        <strain evidence="2">CBS 100304</strain>
        <tissue evidence="1">Vegetative mycelium</tissue>
    </source>
</reference>
<evidence type="ECO:0000313" key="2">
    <source>
        <dbReference type="Proteomes" id="UP000018144"/>
    </source>
</evidence>